<dbReference type="InterPro" id="IPR013325">
    <property type="entry name" value="RNA_pol_sigma_r2"/>
</dbReference>
<dbReference type="SUPFAM" id="SSF88946">
    <property type="entry name" value="Sigma2 domain of RNA polymerase sigma factors"/>
    <property type="match status" value="1"/>
</dbReference>
<gene>
    <name evidence="1" type="ORF">C7380_107120</name>
</gene>
<evidence type="ECO:0000313" key="1">
    <source>
        <dbReference type="EMBL" id="PWJ95165.1"/>
    </source>
</evidence>
<evidence type="ECO:0000313" key="2">
    <source>
        <dbReference type="Proteomes" id="UP000245921"/>
    </source>
</evidence>
<proteinExistence type="predicted"/>
<dbReference type="AlphaFoldDB" id="A0AA45HIS4"/>
<reference evidence="1 2" key="1">
    <citation type="submission" date="2018-05" db="EMBL/GenBank/DDBJ databases">
        <title>Genomic Encyclopedia of Type Strains, Phase IV (KMG-IV): sequencing the most valuable type-strain genomes for metagenomic binning, comparative biology and taxonomic classification.</title>
        <authorList>
            <person name="Goeker M."/>
        </authorList>
    </citation>
    <scope>NUCLEOTIDE SEQUENCE [LARGE SCALE GENOMIC DNA]</scope>
    <source>
        <strain evidence="1 2">DSM 24906</strain>
    </source>
</reference>
<dbReference type="EMBL" id="QGGI01000007">
    <property type="protein sequence ID" value="PWJ95165.1"/>
    <property type="molecule type" value="Genomic_DNA"/>
</dbReference>
<dbReference type="GO" id="GO:0006352">
    <property type="term" value="P:DNA-templated transcription initiation"/>
    <property type="evidence" value="ECO:0007669"/>
    <property type="project" value="InterPro"/>
</dbReference>
<dbReference type="GO" id="GO:0003700">
    <property type="term" value="F:DNA-binding transcription factor activity"/>
    <property type="evidence" value="ECO:0007669"/>
    <property type="project" value="InterPro"/>
</dbReference>
<keyword evidence="2" id="KW-1185">Reference proteome</keyword>
<sequence>MINGYESLKEKLKKLSDDELITITRSDDERSEIAKSIIFERYRGLIIKMAYGISRRIGTDSEDCIGNFNYLLLQAINRYDMKKSKDSFSGYLLYFFRLKPIDDIGKRKGRMVGVPREAPFYFRNWDGVIINDNLFDGM</sequence>
<dbReference type="Proteomes" id="UP000245921">
    <property type="component" value="Unassembled WGS sequence"/>
</dbReference>
<organism evidence="1 2">
    <name type="scientific">Oceanotoga teriensis</name>
    <dbReference type="NCBI Taxonomy" id="515440"/>
    <lineage>
        <taxon>Bacteria</taxon>
        <taxon>Thermotogati</taxon>
        <taxon>Thermotogota</taxon>
        <taxon>Thermotogae</taxon>
        <taxon>Petrotogales</taxon>
        <taxon>Petrotogaceae</taxon>
        <taxon>Oceanotoga</taxon>
    </lineage>
</organism>
<accession>A0AA45HIS4</accession>
<name>A0AA45HIS4_9BACT</name>
<protein>
    <submittedName>
        <fullName evidence="1">Uncharacterized protein</fullName>
    </submittedName>
</protein>
<comment type="caution">
    <text evidence="1">The sequence shown here is derived from an EMBL/GenBank/DDBJ whole genome shotgun (WGS) entry which is preliminary data.</text>
</comment>
<dbReference type="RefSeq" id="WP_109604698.1">
    <property type="nucleotide sequence ID" value="NZ_QGGI01000007.1"/>
</dbReference>
<dbReference type="Gene3D" id="1.10.1740.10">
    <property type="match status" value="1"/>
</dbReference>